<keyword evidence="1" id="KW-1133">Transmembrane helix</keyword>
<feature type="transmembrane region" description="Helical" evidence="1">
    <location>
        <begin position="12"/>
        <end position="31"/>
    </location>
</feature>
<organism evidence="2 3">
    <name type="scientific">Streptomyces rhizosphaericola</name>
    <dbReference type="NCBI Taxonomy" id="2564098"/>
    <lineage>
        <taxon>Bacteria</taxon>
        <taxon>Bacillati</taxon>
        <taxon>Actinomycetota</taxon>
        <taxon>Actinomycetes</taxon>
        <taxon>Kitasatosporales</taxon>
        <taxon>Streptomycetaceae</taxon>
        <taxon>Streptomyces</taxon>
    </lineage>
</organism>
<feature type="transmembrane region" description="Helical" evidence="1">
    <location>
        <begin position="112"/>
        <end position="132"/>
    </location>
</feature>
<feature type="transmembrane region" description="Helical" evidence="1">
    <location>
        <begin position="43"/>
        <end position="61"/>
    </location>
</feature>
<proteinExistence type="predicted"/>
<evidence type="ECO:0000313" key="2">
    <source>
        <dbReference type="EMBL" id="TGY91446.1"/>
    </source>
</evidence>
<feature type="transmembrane region" description="Helical" evidence="1">
    <location>
        <begin position="82"/>
        <end position="100"/>
    </location>
</feature>
<evidence type="ECO:0000256" key="1">
    <source>
        <dbReference type="SAM" id="Phobius"/>
    </source>
</evidence>
<keyword evidence="1" id="KW-0472">Membrane</keyword>
<protein>
    <submittedName>
        <fullName evidence="2">Uncharacterized protein</fullName>
    </submittedName>
</protein>
<keyword evidence="1" id="KW-0812">Transmembrane</keyword>
<gene>
    <name evidence="2" type="ORF">E5Z02_33420</name>
</gene>
<dbReference type="EMBL" id="SRZK01000772">
    <property type="protein sequence ID" value="TGY91446.1"/>
    <property type="molecule type" value="Genomic_DNA"/>
</dbReference>
<reference evidence="2 3" key="1">
    <citation type="submission" date="2019-04" db="EMBL/GenBank/DDBJ databases">
        <title>Streptomyces rhizosphaericola sp. nov., an actinobacterium isolated from the wheat rhizosphere.</title>
        <authorList>
            <person name="Vargas Hoyos H.A."/>
            <person name="Santos S.N."/>
            <person name="Genuario D.B."/>
            <person name="Melo I.S."/>
            <person name="Da Silva L.J."/>
            <person name="Da Silva F.S.P."/>
            <person name="Zucchi T.D."/>
        </authorList>
    </citation>
    <scope>NUCLEOTIDE SEQUENCE [LARGE SCALE GENOMIC DNA]</scope>
    <source>
        <strain evidence="2 3">1AS2c</strain>
    </source>
</reference>
<feature type="transmembrane region" description="Helical" evidence="1">
    <location>
        <begin position="139"/>
        <end position="158"/>
    </location>
</feature>
<name>A0ABY2P605_9ACTN</name>
<comment type="caution">
    <text evidence="2">The sequence shown here is derived from an EMBL/GenBank/DDBJ whole genome shotgun (WGS) entry which is preliminary data.</text>
</comment>
<evidence type="ECO:0000313" key="3">
    <source>
        <dbReference type="Proteomes" id="UP000306274"/>
    </source>
</evidence>
<feature type="transmembrane region" description="Helical" evidence="1">
    <location>
        <begin position="164"/>
        <end position="183"/>
    </location>
</feature>
<accession>A0ABY2P605</accession>
<sequence length="187" mass="18944">MTPLVLYARSRHVPACALAILAGAGLLWAFTHDAGGRAADPRTGAFVLALGAMVVSVGFGGRDHALDRTAAIRWWPRRAAHVLVAAGAVAAAVTAVQALGDSGVPLALTARNALGLTGLAAVGAVLAGAPYAWTLPFGWLVLAFVAPPSMTVTAWMLMPPGTPSSTWTALVLGTAGTVSYALAGPRR</sequence>
<dbReference type="Proteomes" id="UP000306274">
    <property type="component" value="Unassembled WGS sequence"/>
</dbReference>
<dbReference type="RefSeq" id="WP_099219273.1">
    <property type="nucleotide sequence ID" value="NZ_SRZK01000772.1"/>
</dbReference>
<keyword evidence="3" id="KW-1185">Reference proteome</keyword>